<keyword evidence="3" id="KW-1185">Reference proteome</keyword>
<dbReference type="EMBL" id="PGGS01000025">
    <property type="protein sequence ID" value="PNH11650.1"/>
    <property type="molecule type" value="Genomic_DNA"/>
</dbReference>
<dbReference type="AlphaFoldDB" id="A0A2J8AGK6"/>
<gene>
    <name evidence="2" type="ORF">TSOC_001487</name>
</gene>
<evidence type="ECO:0000313" key="2">
    <source>
        <dbReference type="EMBL" id="PNH11650.1"/>
    </source>
</evidence>
<reference evidence="2 3" key="1">
    <citation type="journal article" date="2017" name="Mol. Biol. Evol.">
        <title>The 4-celled Tetrabaena socialis nuclear genome reveals the essential components for genetic control of cell number at the origin of multicellularity in the volvocine lineage.</title>
        <authorList>
            <person name="Featherston J."/>
            <person name="Arakaki Y."/>
            <person name="Hanschen E.R."/>
            <person name="Ferris P.J."/>
            <person name="Michod R.E."/>
            <person name="Olson B.J.S.C."/>
            <person name="Nozaki H."/>
            <person name="Durand P.M."/>
        </authorList>
    </citation>
    <scope>NUCLEOTIDE SEQUENCE [LARGE SCALE GENOMIC DNA]</scope>
    <source>
        <strain evidence="2 3">NIES-571</strain>
    </source>
</reference>
<feature type="compositionally biased region" description="Basic and acidic residues" evidence="1">
    <location>
        <begin position="106"/>
        <end position="118"/>
    </location>
</feature>
<feature type="compositionally biased region" description="Basic and acidic residues" evidence="1">
    <location>
        <begin position="7"/>
        <end position="19"/>
    </location>
</feature>
<organism evidence="2 3">
    <name type="scientific">Tetrabaena socialis</name>
    <dbReference type="NCBI Taxonomy" id="47790"/>
    <lineage>
        <taxon>Eukaryota</taxon>
        <taxon>Viridiplantae</taxon>
        <taxon>Chlorophyta</taxon>
        <taxon>core chlorophytes</taxon>
        <taxon>Chlorophyceae</taxon>
        <taxon>CS clade</taxon>
        <taxon>Chlamydomonadales</taxon>
        <taxon>Tetrabaenaceae</taxon>
        <taxon>Tetrabaena</taxon>
    </lineage>
</organism>
<accession>A0A2J8AGK6</accession>
<proteinExistence type="predicted"/>
<evidence type="ECO:0000313" key="3">
    <source>
        <dbReference type="Proteomes" id="UP000236333"/>
    </source>
</evidence>
<comment type="caution">
    <text evidence="2">The sequence shown here is derived from an EMBL/GenBank/DDBJ whole genome shotgun (WGS) entry which is preliminary data.</text>
</comment>
<sequence>MVSAPDDDPKEKKTSECVSERAMQPKAPPASIAAATSSAALIPSTAARRGASYPSASTAPSPGSDPASTAAATAPASAAASPSPRFRPCPARGCTACAASPTNASRGRENLRAGEGRV</sequence>
<feature type="region of interest" description="Disordered" evidence="1">
    <location>
        <begin position="1"/>
        <end position="118"/>
    </location>
</feature>
<protein>
    <submittedName>
        <fullName evidence="2">Uncharacterized protein</fullName>
    </submittedName>
</protein>
<name>A0A2J8AGK6_9CHLO</name>
<evidence type="ECO:0000256" key="1">
    <source>
        <dbReference type="SAM" id="MobiDB-lite"/>
    </source>
</evidence>
<feature type="compositionally biased region" description="Low complexity" evidence="1">
    <location>
        <begin position="29"/>
        <end position="92"/>
    </location>
</feature>
<dbReference type="Proteomes" id="UP000236333">
    <property type="component" value="Unassembled WGS sequence"/>
</dbReference>